<gene>
    <name evidence="5" type="ORF">CRI94_16645</name>
</gene>
<name>A0A2A8CU10_9BACT</name>
<dbReference type="PRINTS" id="PR00332">
    <property type="entry name" value="HISTRIAD"/>
</dbReference>
<dbReference type="GO" id="GO:0003824">
    <property type="term" value="F:catalytic activity"/>
    <property type="evidence" value="ECO:0007669"/>
    <property type="project" value="InterPro"/>
</dbReference>
<dbReference type="FunFam" id="3.30.428.10:FF:000005">
    <property type="entry name" value="Histidine triad nucleotide-binding protein 1"/>
    <property type="match status" value="1"/>
</dbReference>
<dbReference type="InterPro" id="IPR001310">
    <property type="entry name" value="Histidine_triad_HIT"/>
</dbReference>
<dbReference type="OrthoDB" id="9784774at2"/>
<feature type="domain" description="HIT" evidence="4">
    <location>
        <begin position="6"/>
        <end position="114"/>
    </location>
</feature>
<feature type="active site" description="Tele-AMP-histidine intermediate" evidence="1">
    <location>
        <position position="100"/>
    </location>
</feature>
<keyword evidence="6" id="KW-1185">Reference proteome</keyword>
<dbReference type="Proteomes" id="UP000220102">
    <property type="component" value="Unassembled WGS sequence"/>
</dbReference>
<evidence type="ECO:0000256" key="2">
    <source>
        <dbReference type="PIRSR" id="PIRSR601310-3"/>
    </source>
</evidence>
<dbReference type="AlphaFoldDB" id="A0A2A8CU10"/>
<dbReference type="EMBL" id="PDEQ01000011">
    <property type="protein sequence ID" value="PEN11230.1"/>
    <property type="molecule type" value="Genomic_DNA"/>
</dbReference>
<organism evidence="5 6">
    <name type="scientific">Longibacter salinarum</name>
    <dbReference type="NCBI Taxonomy" id="1850348"/>
    <lineage>
        <taxon>Bacteria</taxon>
        <taxon>Pseudomonadati</taxon>
        <taxon>Rhodothermota</taxon>
        <taxon>Rhodothermia</taxon>
        <taxon>Rhodothermales</taxon>
        <taxon>Salisaetaceae</taxon>
        <taxon>Longibacter</taxon>
    </lineage>
</organism>
<dbReference type="CDD" id="cd01276">
    <property type="entry name" value="PKCI_related"/>
    <property type="match status" value="1"/>
</dbReference>
<feature type="short sequence motif" description="Histidine triad motif" evidence="2 3">
    <location>
        <begin position="98"/>
        <end position="102"/>
    </location>
</feature>
<reference evidence="5 6" key="1">
    <citation type="submission" date="2017-10" db="EMBL/GenBank/DDBJ databases">
        <title>Draft genome of Longibacter Salinarum.</title>
        <authorList>
            <person name="Goh K.M."/>
            <person name="Shamsir M.S."/>
            <person name="Lim S.W."/>
        </authorList>
    </citation>
    <scope>NUCLEOTIDE SEQUENCE [LARGE SCALE GENOMIC DNA]</scope>
    <source>
        <strain evidence="5 6">KCTC 52045</strain>
    </source>
</reference>
<evidence type="ECO:0000313" key="6">
    <source>
        <dbReference type="Proteomes" id="UP000220102"/>
    </source>
</evidence>
<dbReference type="Pfam" id="PF01230">
    <property type="entry name" value="HIT"/>
    <property type="match status" value="1"/>
</dbReference>
<dbReference type="InterPro" id="IPR019808">
    <property type="entry name" value="Histidine_triad_CS"/>
</dbReference>
<evidence type="ECO:0000313" key="5">
    <source>
        <dbReference type="EMBL" id="PEN11230.1"/>
    </source>
</evidence>
<dbReference type="InterPro" id="IPR036265">
    <property type="entry name" value="HIT-like_sf"/>
</dbReference>
<protein>
    <submittedName>
        <fullName evidence="5">Histidine triad nucleotide-binding protein</fullName>
    </submittedName>
</protein>
<dbReference type="InterPro" id="IPR011146">
    <property type="entry name" value="HIT-like"/>
</dbReference>
<proteinExistence type="predicted"/>
<dbReference type="Gene3D" id="3.30.428.10">
    <property type="entry name" value="HIT-like"/>
    <property type="match status" value="1"/>
</dbReference>
<dbReference type="PROSITE" id="PS51084">
    <property type="entry name" value="HIT_2"/>
    <property type="match status" value="1"/>
</dbReference>
<accession>A0A2A8CU10</accession>
<evidence type="ECO:0000259" key="4">
    <source>
        <dbReference type="PROSITE" id="PS51084"/>
    </source>
</evidence>
<evidence type="ECO:0000256" key="3">
    <source>
        <dbReference type="PROSITE-ProRule" id="PRU00464"/>
    </source>
</evidence>
<sequence length="114" mass="12867">MSEPTLFQKIIDGEVDADIVYDDDHCVAFRDINPQAPTHILIVPRKPIPSLDDLQEEDREIVGHLFIAARNIARDEGLRDGYRTVINCGDDGGQTVYHLHLHLLGGRRMDWPPG</sequence>
<dbReference type="PANTHER" id="PTHR23089">
    <property type="entry name" value="HISTIDINE TRIAD HIT PROTEIN"/>
    <property type="match status" value="1"/>
</dbReference>
<evidence type="ECO:0000256" key="1">
    <source>
        <dbReference type="PIRSR" id="PIRSR601310-1"/>
    </source>
</evidence>
<dbReference type="SUPFAM" id="SSF54197">
    <property type="entry name" value="HIT-like"/>
    <property type="match status" value="1"/>
</dbReference>
<dbReference type="PROSITE" id="PS00892">
    <property type="entry name" value="HIT_1"/>
    <property type="match status" value="1"/>
</dbReference>
<dbReference type="RefSeq" id="WP_098078883.1">
    <property type="nucleotide sequence ID" value="NZ_PDEQ01000011.1"/>
</dbReference>
<comment type="caution">
    <text evidence="5">The sequence shown here is derived from an EMBL/GenBank/DDBJ whole genome shotgun (WGS) entry which is preliminary data.</text>
</comment>